<dbReference type="InterPro" id="IPR008271">
    <property type="entry name" value="Ser/Thr_kinase_AS"/>
</dbReference>
<keyword evidence="1" id="KW-0723">Serine/threonine-protein kinase</keyword>
<dbReference type="KEGG" id="cvr:CHLNCDRAFT_24076"/>
<feature type="non-terminal residue" evidence="11">
    <location>
        <position position="1"/>
    </location>
</feature>
<accession>E1ZHF7</accession>
<organism evidence="12">
    <name type="scientific">Chlorella variabilis</name>
    <name type="common">Green alga</name>
    <dbReference type="NCBI Taxonomy" id="554065"/>
    <lineage>
        <taxon>Eukaryota</taxon>
        <taxon>Viridiplantae</taxon>
        <taxon>Chlorophyta</taxon>
        <taxon>core chlorophytes</taxon>
        <taxon>Trebouxiophyceae</taxon>
        <taxon>Chlorellales</taxon>
        <taxon>Chlorellaceae</taxon>
        <taxon>Chlorella clade</taxon>
        <taxon>Chlorella</taxon>
    </lineage>
</organism>
<dbReference type="FunFam" id="3.30.200.20:FF:000042">
    <property type="entry name" value="Aurora kinase A"/>
    <property type="match status" value="1"/>
</dbReference>
<dbReference type="PROSITE" id="PS00108">
    <property type="entry name" value="PROTEIN_KINASE_ST"/>
    <property type="match status" value="1"/>
</dbReference>
<name>E1ZHF7_CHLVA</name>
<evidence type="ECO:0000256" key="2">
    <source>
        <dbReference type="ARBA" id="ARBA00022679"/>
    </source>
</evidence>
<proteinExistence type="predicted"/>
<dbReference type="InterPro" id="IPR000719">
    <property type="entry name" value="Prot_kinase_dom"/>
</dbReference>
<evidence type="ECO:0000256" key="5">
    <source>
        <dbReference type="ARBA" id="ARBA00022840"/>
    </source>
</evidence>
<keyword evidence="4" id="KW-0418">Kinase</keyword>
<feature type="region of interest" description="Disordered" evidence="9">
    <location>
        <begin position="248"/>
        <end position="272"/>
    </location>
</feature>
<evidence type="ECO:0000256" key="4">
    <source>
        <dbReference type="ARBA" id="ARBA00022777"/>
    </source>
</evidence>
<dbReference type="EMBL" id="GL433846">
    <property type="protein sequence ID" value="EFN54910.1"/>
    <property type="molecule type" value="Genomic_DNA"/>
</dbReference>
<feature type="binding site" evidence="7">
    <location>
        <position position="15"/>
    </location>
    <ligand>
        <name>ATP</name>
        <dbReference type="ChEBI" id="CHEBI:30616"/>
    </ligand>
</feature>
<dbReference type="RefSeq" id="XP_005847012.1">
    <property type="nucleotide sequence ID" value="XM_005846950.1"/>
</dbReference>
<dbReference type="AlphaFoldDB" id="E1ZHF7"/>
<feature type="non-terminal residue" evidence="11">
    <location>
        <position position="272"/>
    </location>
</feature>
<evidence type="ECO:0000256" key="7">
    <source>
        <dbReference type="PIRSR" id="PIRSR630616-2"/>
    </source>
</evidence>
<feature type="compositionally biased region" description="Low complexity" evidence="9">
    <location>
        <begin position="263"/>
        <end position="272"/>
    </location>
</feature>
<evidence type="ECO:0000313" key="12">
    <source>
        <dbReference type="Proteomes" id="UP000008141"/>
    </source>
</evidence>
<dbReference type="InterPro" id="IPR030616">
    <property type="entry name" value="Aur-like"/>
</dbReference>
<feature type="cross-link" description="Glycyl lysine isopeptide (Lys-Gly) (interchain with G-Cter in SUMO2)" evidence="8">
    <location>
        <position position="131"/>
    </location>
</feature>
<evidence type="ECO:0000256" key="6">
    <source>
        <dbReference type="PIRSR" id="PIRSR630616-1"/>
    </source>
</evidence>
<evidence type="ECO:0000256" key="9">
    <source>
        <dbReference type="SAM" id="MobiDB-lite"/>
    </source>
</evidence>
<reference evidence="11 12" key="1">
    <citation type="journal article" date="2010" name="Plant Cell">
        <title>The Chlorella variabilis NC64A genome reveals adaptation to photosymbiosis, coevolution with viruses, and cryptic sex.</title>
        <authorList>
            <person name="Blanc G."/>
            <person name="Duncan G."/>
            <person name="Agarkova I."/>
            <person name="Borodovsky M."/>
            <person name="Gurnon J."/>
            <person name="Kuo A."/>
            <person name="Lindquist E."/>
            <person name="Lucas S."/>
            <person name="Pangilinan J."/>
            <person name="Polle J."/>
            <person name="Salamov A."/>
            <person name="Terry A."/>
            <person name="Yamada T."/>
            <person name="Dunigan D.D."/>
            <person name="Grigoriev I.V."/>
            <person name="Claverie J.M."/>
            <person name="Van Etten J.L."/>
        </authorList>
    </citation>
    <scope>NUCLEOTIDE SEQUENCE [LARGE SCALE GENOMIC DNA]</scope>
    <source>
        <strain evidence="11 12">NC64A</strain>
    </source>
</reference>
<dbReference type="eggNOG" id="KOG0580">
    <property type="taxonomic scope" value="Eukaryota"/>
</dbReference>
<dbReference type="GO" id="GO:0005524">
    <property type="term" value="F:ATP binding"/>
    <property type="evidence" value="ECO:0007669"/>
    <property type="project" value="UniProtKB-KW"/>
</dbReference>
<dbReference type="OMA" id="IYSSFEF"/>
<feature type="binding site" evidence="7">
    <location>
        <position position="147"/>
    </location>
    <ligand>
        <name>ATP</name>
        <dbReference type="ChEBI" id="CHEBI:30616"/>
    </ligand>
</feature>
<dbReference type="InParanoid" id="E1ZHF7"/>
<feature type="active site" description="Proton acceptor" evidence="6">
    <location>
        <position position="129"/>
    </location>
</feature>
<sequence length="272" mass="30809">SLADFQLSKQLYKGKASTLYQATDRVSGEVVALKTYSKRRLSDLNWYQVEREIRLHGQLRHPNIIQLHAAFEDDTHVFMVCEYAAGGDLYEDLKRAGGRLKERVVAGEVLPPFMDALAHMHARSIVHRDIKPENILLGGGRAVKVADFGLSINWGEERPVTRAGTLDYMSPEERLELGYSDAVDVWAVGILAYELLVGRPPFERESREETQQYIQRREPALPEGVSEAARGFILAALAKNPRKRPAMEDLLRHPWIQQHARRPSTTTPTRTS</sequence>
<evidence type="ECO:0000256" key="8">
    <source>
        <dbReference type="PIRSR" id="PIRSR630616-3"/>
    </source>
</evidence>
<feature type="binding site" evidence="7">
    <location>
        <begin position="133"/>
        <end position="134"/>
    </location>
    <ligand>
        <name>ATP</name>
        <dbReference type="ChEBI" id="CHEBI:30616"/>
    </ligand>
</feature>
<dbReference type="SUPFAM" id="SSF56112">
    <property type="entry name" value="Protein kinase-like (PK-like)"/>
    <property type="match status" value="1"/>
</dbReference>
<dbReference type="GO" id="GO:0004674">
    <property type="term" value="F:protein serine/threonine kinase activity"/>
    <property type="evidence" value="ECO:0007669"/>
    <property type="project" value="UniProtKB-KW"/>
</dbReference>
<dbReference type="Gene3D" id="1.10.510.10">
    <property type="entry name" value="Transferase(Phosphotransferase) domain 1"/>
    <property type="match status" value="1"/>
</dbReference>
<keyword evidence="5 7" id="KW-0067">ATP-binding</keyword>
<evidence type="ECO:0000256" key="1">
    <source>
        <dbReference type="ARBA" id="ARBA00022527"/>
    </source>
</evidence>
<dbReference type="Proteomes" id="UP000008141">
    <property type="component" value="Unassembled WGS sequence"/>
</dbReference>
<keyword evidence="12" id="KW-1185">Reference proteome</keyword>
<evidence type="ECO:0000256" key="3">
    <source>
        <dbReference type="ARBA" id="ARBA00022741"/>
    </source>
</evidence>
<feature type="binding site" evidence="7">
    <location>
        <begin position="82"/>
        <end position="84"/>
    </location>
    <ligand>
        <name>ATP</name>
        <dbReference type="ChEBI" id="CHEBI:30616"/>
    </ligand>
</feature>
<dbReference type="OrthoDB" id="377346at2759"/>
<dbReference type="SMART" id="SM00220">
    <property type="entry name" value="S_TKc"/>
    <property type="match status" value="1"/>
</dbReference>
<protein>
    <recommendedName>
        <fullName evidence="10">Protein kinase domain-containing protein</fullName>
    </recommendedName>
</protein>
<dbReference type="PANTHER" id="PTHR24350">
    <property type="entry name" value="SERINE/THREONINE-PROTEIN KINASE IAL-RELATED"/>
    <property type="match status" value="1"/>
</dbReference>
<feature type="binding site" evidence="7">
    <location>
        <position position="34"/>
    </location>
    <ligand>
        <name>ATP</name>
        <dbReference type="ChEBI" id="CHEBI:30616"/>
    </ligand>
</feature>
<dbReference type="Pfam" id="PF00069">
    <property type="entry name" value="Pkinase"/>
    <property type="match status" value="1"/>
</dbReference>
<dbReference type="GeneID" id="17354368"/>
<keyword evidence="3 7" id="KW-0547">Nucleotide-binding</keyword>
<feature type="domain" description="Protein kinase" evidence="10">
    <location>
        <begin position="5"/>
        <end position="256"/>
    </location>
</feature>
<evidence type="ECO:0000313" key="11">
    <source>
        <dbReference type="EMBL" id="EFN54910.1"/>
    </source>
</evidence>
<dbReference type="InterPro" id="IPR011009">
    <property type="entry name" value="Kinase-like_dom_sf"/>
</dbReference>
<gene>
    <name evidence="11" type="ORF">CHLNCDRAFT_24076</name>
</gene>
<dbReference type="PROSITE" id="PS50011">
    <property type="entry name" value="PROTEIN_KINASE_DOM"/>
    <property type="match status" value="1"/>
</dbReference>
<dbReference type="PIRSF" id="PIRSF000654">
    <property type="entry name" value="Integrin-linked_kinase"/>
    <property type="match status" value="1"/>
</dbReference>
<evidence type="ECO:0000259" key="10">
    <source>
        <dbReference type="PROSITE" id="PS50011"/>
    </source>
</evidence>
<keyword evidence="2" id="KW-0808">Transferase</keyword>
<dbReference type="FunFam" id="1.10.510.10:FF:000813">
    <property type="entry name" value="Aurora-like kinase"/>
    <property type="match status" value="1"/>
</dbReference>
<dbReference type="STRING" id="554065.E1ZHF7"/>